<accession>A0ABD5NAK1</accession>
<organism evidence="2 3">
    <name type="scientific">Halobacterium litoreum</name>
    <dbReference type="NCBI Taxonomy" id="2039234"/>
    <lineage>
        <taxon>Archaea</taxon>
        <taxon>Methanobacteriati</taxon>
        <taxon>Methanobacteriota</taxon>
        <taxon>Stenosarchaea group</taxon>
        <taxon>Halobacteria</taxon>
        <taxon>Halobacteriales</taxon>
        <taxon>Halobacteriaceae</taxon>
        <taxon>Halobacterium</taxon>
    </lineage>
</organism>
<dbReference type="Proteomes" id="UP001595660">
    <property type="component" value="Unassembled WGS sequence"/>
</dbReference>
<protein>
    <submittedName>
        <fullName evidence="2">Uncharacterized protein</fullName>
    </submittedName>
</protein>
<name>A0ABD5NAK1_9EURY</name>
<dbReference type="GeneID" id="69117749"/>
<feature type="transmembrane region" description="Helical" evidence="1">
    <location>
        <begin position="34"/>
        <end position="54"/>
    </location>
</feature>
<keyword evidence="1" id="KW-1133">Transmembrane helix</keyword>
<evidence type="ECO:0000313" key="2">
    <source>
        <dbReference type="EMBL" id="MFC3476342.1"/>
    </source>
</evidence>
<dbReference type="EMBL" id="JBHRWN010000002">
    <property type="protein sequence ID" value="MFC3476342.1"/>
    <property type="molecule type" value="Genomic_DNA"/>
</dbReference>
<keyword evidence="3" id="KW-1185">Reference proteome</keyword>
<keyword evidence="1" id="KW-0472">Membrane</keyword>
<proteinExistence type="predicted"/>
<keyword evidence="1" id="KW-0812">Transmembrane</keyword>
<evidence type="ECO:0000256" key="1">
    <source>
        <dbReference type="SAM" id="Phobius"/>
    </source>
</evidence>
<dbReference type="RefSeq" id="WP_232572506.1">
    <property type="nucleotide sequence ID" value="NZ_CP089466.1"/>
</dbReference>
<gene>
    <name evidence="2" type="ORF">ACFOKC_01250</name>
</gene>
<reference evidence="2 3" key="1">
    <citation type="journal article" date="2019" name="Int. J. Syst. Evol. Microbiol.">
        <title>The Global Catalogue of Microorganisms (GCM) 10K type strain sequencing project: providing services to taxonomists for standard genome sequencing and annotation.</title>
        <authorList>
            <consortium name="The Broad Institute Genomics Platform"/>
            <consortium name="The Broad Institute Genome Sequencing Center for Infectious Disease"/>
            <person name="Wu L."/>
            <person name="Ma J."/>
        </authorList>
    </citation>
    <scope>NUCLEOTIDE SEQUENCE [LARGE SCALE GENOMIC DNA]</scope>
    <source>
        <strain evidence="2 3">CGMCC 1.12562</strain>
    </source>
</reference>
<evidence type="ECO:0000313" key="3">
    <source>
        <dbReference type="Proteomes" id="UP001595660"/>
    </source>
</evidence>
<comment type="caution">
    <text evidence="2">The sequence shown here is derived from an EMBL/GenBank/DDBJ whole genome shotgun (WGS) entry which is preliminary data.</text>
</comment>
<dbReference type="AlphaFoldDB" id="A0ABD5NAK1"/>
<feature type="transmembrane region" description="Helical" evidence="1">
    <location>
        <begin position="6"/>
        <end position="27"/>
    </location>
</feature>
<sequence length="59" mass="6081">MSERDVVLFGIALILASGFFHVAGLLMPGDTNPVFVYGILGGLVVSLLGTVASVTDESN</sequence>